<keyword evidence="1" id="KW-0548">Nucleotidyltransferase</keyword>
<keyword evidence="1" id="KW-0695">RNA-directed DNA polymerase</keyword>
<accession>A0ACB8I1V7</accession>
<reference evidence="2" key="1">
    <citation type="journal article" date="2023" name="Hortic. Res.">
        <title>A chromosome-level phased genome enabling allele-level studies in sweet orange: a case study on citrus Huanglongbing tolerance.</title>
        <authorList>
            <person name="Wu B."/>
            <person name="Yu Q."/>
            <person name="Deng Z."/>
            <person name="Duan Y."/>
            <person name="Luo F."/>
            <person name="Gmitter F. Jr."/>
        </authorList>
    </citation>
    <scope>NUCLEOTIDE SEQUENCE [LARGE SCALE GENOMIC DNA]</scope>
    <source>
        <strain evidence="2">cv. Valencia</strain>
    </source>
</reference>
<gene>
    <name evidence="1" type="ORF">KPL71_026835</name>
</gene>
<keyword evidence="1" id="KW-0808">Transferase</keyword>
<organism evidence="1 2">
    <name type="scientific">Citrus sinensis</name>
    <name type="common">Sweet orange</name>
    <name type="synonym">Citrus aurantium var. sinensis</name>
    <dbReference type="NCBI Taxonomy" id="2711"/>
    <lineage>
        <taxon>Eukaryota</taxon>
        <taxon>Viridiplantae</taxon>
        <taxon>Streptophyta</taxon>
        <taxon>Embryophyta</taxon>
        <taxon>Tracheophyta</taxon>
        <taxon>Spermatophyta</taxon>
        <taxon>Magnoliopsida</taxon>
        <taxon>eudicotyledons</taxon>
        <taxon>Gunneridae</taxon>
        <taxon>Pentapetalae</taxon>
        <taxon>rosids</taxon>
        <taxon>malvids</taxon>
        <taxon>Sapindales</taxon>
        <taxon>Rutaceae</taxon>
        <taxon>Aurantioideae</taxon>
        <taxon>Citrus</taxon>
    </lineage>
</organism>
<proteinExistence type="predicted"/>
<evidence type="ECO:0000313" key="1">
    <source>
        <dbReference type="EMBL" id="KAH9681110.1"/>
    </source>
</evidence>
<dbReference type="EMBL" id="CM039178">
    <property type="protein sequence ID" value="KAH9681110.1"/>
    <property type="molecule type" value="Genomic_DNA"/>
</dbReference>
<name>A0ACB8I1V7_CITSI</name>
<protein>
    <submittedName>
        <fullName evidence="1">Reverse transcriptase/RNA-dependent DNA polymerase</fullName>
    </submittedName>
</protein>
<dbReference type="Proteomes" id="UP000829398">
    <property type="component" value="Chromosome 9"/>
</dbReference>
<keyword evidence="2" id="KW-1185">Reference proteome</keyword>
<comment type="caution">
    <text evidence="1">The sequence shown here is derived from an EMBL/GenBank/DDBJ whole genome shotgun (WGS) entry which is preliminary data.</text>
</comment>
<evidence type="ECO:0000313" key="2">
    <source>
        <dbReference type="Proteomes" id="UP000829398"/>
    </source>
</evidence>
<sequence length="185" mass="21033">MLDLPANVKIFMWRALKNILPTAENLWKRKSLKEPICQICKLQVESVSHALIECKAARKIWDLAPLTVQLSKDHNQDFFSAIQEMCSRSLKAEAELMVVYCWGIWSARNKFIFEGKKSDSRISAAKAESVLKAYQRVRKPGTFHVTKVRGVDQKRWKPPPKNVLKLNVDAAVNSKDQKTGLGAII</sequence>